<dbReference type="GO" id="GO:0005868">
    <property type="term" value="C:cytoplasmic dynein complex"/>
    <property type="evidence" value="ECO:0007669"/>
    <property type="project" value="TreeGrafter"/>
</dbReference>
<name>A0A8J7NQG8_ATRSP</name>
<feature type="non-terminal residue" evidence="2">
    <location>
        <position position="1"/>
    </location>
</feature>
<reference evidence="2" key="1">
    <citation type="journal article" date="2021" name="Cell">
        <title>Tracing the genetic footprints of vertebrate landing in non-teleost ray-finned fishes.</title>
        <authorList>
            <person name="Bi X."/>
            <person name="Wang K."/>
            <person name="Yang L."/>
            <person name="Pan H."/>
            <person name="Jiang H."/>
            <person name="Wei Q."/>
            <person name="Fang M."/>
            <person name="Yu H."/>
            <person name="Zhu C."/>
            <person name="Cai Y."/>
            <person name="He Y."/>
            <person name="Gan X."/>
            <person name="Zeng H."/>
            <person name="Yu D."/>
            <person name="Zhu Y."/>
            <person name="Jiang H."/>
            <person name="Qiu Q."/>
            <person name="Yang H."/>
            <person name="Zhang Y.E."/>
            <person name="Wang W."/>
            <person name="Zhu M."/>
            <person name="He S."/>
            <person name="Zhang G."/>
        </authorList>
    </citation>
    <scope>NUCLEOTIDE SEQUENCE</scope>
    <source>
        <strain evidence="2">Allg_001</strain>
    </source>
</reference>
<evidence type="ECO:0000313" key="2">
    <source>
        <dbReference type="EMBL" id="MBN3315391.1"/>
    </source>
</evidence>
<dbReference type="GO" id="GO:0007018">
    <property type="term" value="P:microtubule-based movement"/>
    <property type="evidence" value="ECO:0007669"/>
    <property type="project" value="TreeGrafter"/>
</dbReference>
<dbReference type="GO" id="GO:0045505">
    <property type="term" value="F:dynein intermediate chain binding"/>
    <property type="evidence" value="ECO:0007669"/>
    <property type="project" value="TreeGrafter"/>
</dbReference>
<protein>
    <submittedName>
        <fullName evidence="2">TC1D3 protein</fullName>
    </submittedName>
</protein>
<evidence type="ECO:0000256" key="1">
    <source>
        <dbReference type="ARBA" id="ARBA00005361"/>
    </source>
</evidence>
<sequence length="176" mass="20004">MPRRDRRRSMFEKGFIQEILQDRLKDANLEVTHVDEAEEDDLFPEKGGSAVWKPGLGKAKLANTYRMEPARKFQTRPVQERCEEIMGEAFGAATYEPAACRDLACKVADDILGFAKEQGFGRYRYVVRIIVGQKRGQSVRVASQAVWDTEKDNFISLTIENSSLFAVATVYALYLE</sequence>
<proteinExistence type="inferred from homology"/>
<dbReference type="GO" id="GO:0005737">
    <property type="term" value="C:cytoplasm"/>
    <property type="evidence" value="ECO:0007669"/>
    <property type="project" value="TreeGrafter"/>
</dbReference>
<dbReference type="CDD" id="cd21460">
    <property type="entry name" value="DLC-like_TCTEX1D3"/>
    <property type="match status" value="1"/>
</dbReference>
<keyword evidence="3" id="KW-1185">Reference proteome</keyword>
<dbReference type="EMBL" id="JAAWVO010020884">
    <property type="protein sequence ID" value="MBN3315391.1"/>
    <property type="molecule type" value="Genomic_DNA"/>
</dbReference>
<gene>
    <name evidence="2" type="primary">Tcte3</name>
    <name evidence="2" type="ORF">GTO95_0008933</name>
</gene>
<dbReference type="InterPro" id="IPR038586">
    <property type="entry name" value="Tctex-1-like_sf"/>
</dbReference>
<dbReference type="PANTHER" id="PTHR21255">
    <property type="entry name" value="T-COMPLEX-ASSOCIATED-TESTIS-EXPRESSED 1/ DYNEIN LIGHT CHAIN"/>
    <property type="match status" value="1"/>
</dbReference>
<dbReference type="PANTHER" id="PTHR21255:SF55">
    <property type="entry name" value="DYNEIN LIGHT CHAIN TCTEX-TYPE 4"/>
    <property type="match status" value="1"/>
</dbReference>
<dbReference type="AlphaFoldDB" id="A0A8J7NQG8"/>
<dbReference type="Gene3D" id="3.30.1140.40">
    <property type="entry name" value="Tctex-1"/>
    <property type="match status" value="1"/>
</dbReference>
<evidence type="ECO:0000313" key="3">
    <source>
        <dbReference type="Proteomes" id="UP000736164"/>
    </source>
</evidence>
<accession>A0A8J7NQG8</accession>
<dbReference type="Pfam" id="PF03645">
    <property type="entry name" value="Tctex-1"/>
    <property type="match status" value="1"/>
</dbReference>
<dbReference type="InterPro" id="IPR005334">
    <property type="entry name" value="Tctex-1-like"/>
</dbReference>
<feature type="non-terminal residue" evidence="2">
    <location>
        <position position="176"/>
    </location>
</feature>
<organism evidence="2 3">
    <name type="scientific">Atractosteus spatula</name>
    <name type="common">Alligator gar</name>
    <name type="synonym">Lepisosteus spatula</name>
    <dbReference type="NCBI Taxonomy" id="7917"/>
    <lineage>
        <taxon>Eukaryota</taxon>
        <taxon>Metazoa</taxon>
        <taxon>Chordata</taxon>
        <taxon>Craniata</taxon>
        <taxon>Vertebrata</taxon>
        <taxon>Euteleostomi</taxon>
        <taxon>Actinopterygii</taxon>
        <taxon>Neopterygii</taxon>
        <taxon>Holostei</taxon>
        <taxon>Semionotiformes</taxon>
        <taxon>Lepisosteidae</taxon>
        <taxon>Atractosteus</taxon>
    </lineage>
</organism>
<dbReference type="Proteomes" id="UP000736164">
    <property type="component" value="Unassembled WGS sequence"/>
</dbReference>
<comment type="caution">
    <text evidence="2">The sequence shown here is derived from an EMBL/GenBank/DDBJ whole genome shotgun (WGS) entry which is preliminary data.</text>
</comment>
<comment type="similarity">
    <text evidence="1">Belongs to the dynein light chain Tctex-type family.</text>
</comment>